<feature type="domain" description="6-phosphogluconate dehydrogenase NADP-binding" evidence="4">
    <location>
        <begin position="2"/>
        <end position="151"/>
    </location>
</feature>
<dbReference type="PIRSF" id="PIRSF000103">
    <property type="entry name" value="HIBADH"/>
    <property type="match status" value="1"/>
</dbReference>
<dbReference type="PANTHER" id="PTHR43580">
    <property type="entry name" value="OXIDOREDUCTASE GLYR1-RELATED"/>
    <property type="match status" value="1"/>
</dbReference>
<dbReference type="RefSeq" id="WP_166277376.1">
    <property type="nucleotide sequence ID" value="NZ_JAANNP010000001.1"/>
</dbReference>
<sequence>MRIAFLGLGRMGRELARHLLDEHDVTVWNRTAAAADGLVGEGARRAGSPAEAVDGADVVFTALFGADAVREVVVNARLPIPAEATWVDVTTLSPAQAREFAAWAAEHEVWYAHSPVVGSLAPARARALGVLLGGDPEAVRVAEPLVRLWAAPDRLRVYDSAALAAADKLVNNLALAVAMQGVVEALRLGRSAGLSPEQVLAALDGSMLTPTVKAKGEALRSAAYSDTQFSTDLLAKDSRLMLDTTRLPLPALTAAAAALLDASRRGHGDDDFSVIAADDAR</sequence>
<evidence type="ECO:0000256" key="1">
    <source>
        <dbReference type="ARBA" id="ARBA00009080"/>
    </source>
</evidence>
<keyword evidence="3" id="KW-0520">NAD</keyword>
<dbReference type="Gene3D" id="1.10.1040.10">
    <property type="entry name" value="N-(1-d-carboxylethyl)-l-norvaline Dehydrogenase, domain 2"/>
    <property type="match status" value="1"/>
</dbReference>
<dbReference type="InterPro" id="IPR029154">
    <property type="entry name" value="HIBADH-like_NADP-bd"/>
</dbReference>
<dbReference type="SUPFAM" id="SSF51735">
    <property type="entry name" value="NAD(P)-binding Rossmann-fold domains"/>
    <property type="match status" value="1"/>
</dbReference>
<evidence type="ECO:0000256" key="3">
    <source>
        <dbReference type="ARBA" id="ARBA00023027"/>
    </source>
</evidence>
<dbReference type="Pfam" id="PF14833">
    <property type="entry name" value="NAD_binding_11"/>
    <property type="match status" value="1"/>
</dbReference>
<dbReference type="Pfam" id="PF03446">
    <property type="entry name" value="NAD_binding_2"/>
    <property type="match status" value="1"/>
</dbReference>
<dbReference type="SUPFAM" id="SSF48179">
    <property type="entry name" value="6-phosphogluconate dehydrogenase C-terminal domain-like"/>
    <property type="match status" value="1"/>
</dbReference>
<evidence type="ECO:0000256" key="2">
    <source>
        <dbReference type="ARBA" id="ARBA00023002"/>
    </source>
</evidence>
<dbReference type="InterPro" id="IPR051265">
    <property type="entry name" value="HIBADH-related_NP60_sf"/>
</dbReference>
<dbReference type="InterPro" id="IPR013328">
    <property type="entry name" value="6PGD_dom2"/>
</dbReference>
<reference evidence="6 7" key="1">
    <citation type="submission" date="2020-03" db="EMBL/GenBank/DDBJ databases">
        <title>Two novel Motilibacter sp.</title>
        <authorList>
            <person name="Liu S."/>
        </authorList>
    </citation>
    <scope>NUCLEOTIDE SEQUENCE [LARGE SCALE GENOMIC DNA]</scope>
    <source>
        <strain evidence="6 7">E257</strain>
    </source>
</reference>
<keyword evidence="7" id="KW-1185">Reference proteome</keyword>
<comment type="caution">
    <text evidence="6">The sequence shown here is derived from an EMBL/GenBank/DDBJ whole genome shotgun (WGS) entry which is preliminary data.</text>
</comment>
<evidence type="ECO:0000259" key="4">
    <source>
        <dbReference type="Pfam" id="PF03446"/>
    </source>
</evidence>
<feature type="domain" description="3-hydroxyisobutyrate dehydrogenase-like NAD-binding" evidence="5">
    <location>
        <begin position="167"/>
        <end position="275"/>
    </location>
</feature>
<organism evidence="6 7">
    <name type="scientific">Motilibacter deserti</name>
    <dbReference type="NCBI Taxonomy" id="2714956"/>
    <lineage>
        <taxon>Bacteria</taxon>
        <taxon>Bacillati</taxon>
        <taxon>Actinomycetota</taxon>
        <taxon>Actinomycetes</taxon>
        <taxon>Motilibacterales</taxon>
        <taxon>Motilibacteraceae</taxon>
        <taxon>Motilibacter</taxon>
    </lineage>
</organism>
<evidence type="ECO:0000259" key="5">
    <source>
        <dbReference type="Pfam" id="PF14833"/>
    </source>
</evidence>
<gene>
    <name evidence="6" type="ORF">G9H71_02690</name>
</gene>
<dbReference type="InterPro" id="IPR036291">
    <property type="entry name" value="NAD(P)-bd_dom_sf"/>
</dbReference>
<evidence type="ECO:0000313" key="7">
    <source>
        <dbReference type="Proteomes" id="UP000800981"/>
    </source>
</evidence>
<keyword evidence="2" id="KW-0560">Oxidoreductase</keyword>
<dbReference type="PANTHER" id="PTHR43580:SF2">
    <property type="entry name" value="CYTOKINE-LIKE NUCLEAR FACTOR N-PAC"/>
    <property type="match status" value="1"/>
</dbReference>
<dbReference type="EMBL" id="JAANNP010000001">
    <property type="protein sequence ID" value="NHC12688.1"/>
    <property type="molecule type" value="Genomic_DNA"/>
</dbReference>
<evidence type="ECO:0000313" key="6">
    <source>
        <dbReference type="EMBL" id="NHC12688.1"/>
    </source>
</evidence>
<dbReference type="Proteomes" id="UP000800981">
    <property type="component" value="Unassembled WGS sequence"/>
</dbReference>
<dbReference type="InterPro" id="IPR006115">
    <property type="entry name" value="6PGDH_NADP-bd"/>
</dbReference>
<proteinExistence type="inferred from homology"/>
<name>A0ABX0GPB8_9ACTN</name>
<dbReference type="InterPro" id="IPR008927">
    <property type="entry name" value="6-PGluconate_DH-like_C_sf"/>
</dbReference>
<comment type="similarity">
    <text evidence="1">Belongs to the HIBADH-related family.</text>
</comment>
<accession>A0ABX0GPB8</accession>
<dbReference type="Gene3D" id="3.40.50.720">
    <property type="entry name" value="NAD(P)-binding Rossmann-like Domain"/>
    <property type="match status" value="1"/>
</dbReference>
<protein>
    <submittedName>
        <fullName evidence="6">NAD(P)-dependent oxidoreductase</fullName>
    </submittedName>
</protein>
<dbReference type="InterPro" id="IPR015815">
    <property type="entry name" value="HIBADH-related"/>
</dbReference>